<dbReference type="AlphaFoldDB" id="A0A7J9G499"/>
<protein>
    <recommendedName>
        <fullName evidence="3">UBN2 domain-containing protein</fullName>
    </recommendedName>
</protein>
<gene>
    <name evidence="1" type="ORF">Gohar_016851</name>
</gene>
<organism evidence="1 2">
    <name type="scientific">Gossypium harknessii</name>
    <dbReference type="NCBI Taxonomy" id="34285"/>
    <lineage>
        <taxon>Eukaryota</taxon>
        <taxon>Viridiplantae</taxon>
        <taxon>Streptophyta</taxon>
        <taxon>Embryophyta</taxon>
        <taxon>Tracheophyta</taxon>
        <taxon>Spermatophyta</taxon>
        <taxon>Magnoliopsida</taxon>
        <taxon>eudicotyledons</taxon>
        <taxon>Gunneridae</taxon>
        <taxon>Pentapetalae</taxon>
        <taxon>rosids</taxon>
        <taxon>malvids</taxon>
        <taxon>Malvales</taxon>
        <taxon>Malvaceae</taxon>
        <taxon>Malvoideae</taxon>
        <taxon>Gossypium</taxon>
    </lineage>
</organism>
<dbReference type="EMBL" id="JABFAD010000002">
    <property type="protein sequence ID" value="MBA0792343.1"/>
    <property type="molecule type" value="Genomic_DNA"/>
</dbReference>
<dbReference type="OrthoDB" id="1932348at2759"/>
<evidence type="ECO:0000313" key="1">
    <source>
        <dbReference type="EMBL" id="MBA0792343.1"/>
    </source>
</evidence>
<dbReference type="Proteomes" id="UP000593560">
    <property type="component" value="Unassembled WGS sequence"/>
</dbReference>
<comment type="caution">
    <text evidence="1">The sequence shown here is derived from an EMBL/GenBank/DDBJ whole genome shotgun (WGS) entry which is preliminary data.</text>
</comment>
<proteinExistence type="predicted"/>
<keyword evidence="2" id="KW-1185">Reference proteome</keyword>
<reference evidence="1 2" key="1">
    <citation type="journal article" date="2019" name="Genome Biol. Evol.">
        <title>Insights into the evolution of the New World diploid cottons (Gossypium, subgenus Houzingenia) based on genome sequencing.</title>
        <authorList>
            <person name="Grover C.E."/>
            <person name="Arick M.A. 2nd"/>
            <person name="Thrash A."/>
            <person name="Conover J.L."/>
            <person name="Sanders W.S."/>
            <person name="Peterson D.G."/>
            <person name="Frelichowski J.E."/>
            <person name="Scheffler J.A."/>
            <person name="Scheffler B.E."/>
            <person name="Wendel J.F."/>
        </authorList>
    </citation>
    <scope>NUCLEOTIDE SEQUENCE [LARGE SCALE GENOMIC DNA]</scope>
    <source>
        <strain evidence="1">0</strain>
        <tissue evidence="1">Leaf</tissue>
    </source>
</reference>
<evidence type="ECO:0000313" key="2">
    <source>
        <dbReference type="Proteomes" id="UP000593560"/>
    </source>
</evidence>
<evidence type="ECO:0008006" key="3">
    <source>
        <dbReference type="Google" id="ProtNLM"/>
    </source>
</evidence>
<name>A0A7J9G499_9ROSI</name>
<sequence length="129" mass="15166">MVKKMLNSLPKSWEPKVTVIEESKDLNLLSLDKFICSLLTYEMKIDHNAYNDDEEEEMTMFAKKFKKFMKFNKAKSSPRRDVIKGKKAMMTTWSDSDSSDSDKDNEYTFEELQDAFDELAIDFETMESK</sequence>
<accession>A0A7J9G499</accession>